<comment type="subcellular location">
    <subcellularLocation>
        <location evidence="1">Cytoplasm</location>
        <location evidence="1">Cytoskeleton</location>
    </subcellularLocation>
</comment>
<evidence type="ECO:0000256" key="1">
    <source>
        <dbReference type="ARBA" id="ARBA00004245"/>
    </source>
</evidence>
<dbReference type="Gene3D" id="1.10.418.10">
    <property type="entry name" value="Calponin-like domain"/>
    <property type="match status" value="1"/>
</dbReference>
<keyword evidence="9" id="KW-1185">Reference proteome</keyword>
<sequence length="404" mass="46446">MRRWRVRLGMRSVEERDCMVTTGKCVITVGLFGGLFYTGNAGTRTSGICADNLTAHYPTKHPPQKYWRTFRRHFLDNMPENAPVKSYFGESAERFLISFSLASKNYCASKSFTDVALSPYPRSSPKHLKIAISSVKSTSCPVDQPDLSKKHAKERKNGVPLEMDYYTLEFYYILEWKMGFSEEAASAAVQCLIMDMIHPAVVPMHKVNFEESGRRCKGVNENYNPVERRCNGGKERNIRVSQKISKSLHASNVGNRGSIDGTKHLTVTPNSTLKNSTAYIQELSDKINEMKISLESMEKERDFYFEKLRYAEILCQKPEVEHLPMTKAILKICIPMMTNILLFLKLKNPLMNPWMLLIWKQRRFNDHVSSLHLHNYPKLVLLNRSFVPLMPDSSSVFSFFLLFL</sequence>
<evidence type="ECO:0000313" key="8">
    <source>
        <dbReference type="EMBL" id="PKU71066.1"/>
    </source>
</evidence>
<dbReference type="AlphaFoldDB" id="A0A2I0W5X9"/>
<dbReference type="Gene3D" id="1.20.5.1430">
    <property type="match status" value="1"/>
</dbReference>
<reference evidence="8 9" key="2">
    <citation type="journal article" date="2017" name="Nature">
        <title>The Apostasia genome and the evolution of orchids.</title>
        <authorList>
            <person name="Zhang G.Q."/>
            <person name="Liu K.W."/>
            <person name="Li Z."/>
            <person name="Lohaus R."/>
            <person name="Hsiao Y.Y."/>
            <person name="Niu S.C."/>
            <person name="Wang J.Y."/>
            <person name="Lin Y.C."/>
            <person name="Xu Q."/>
            <person name="Chen L.J."/>
            <person name="Yoshida K."/>
            <person name="Fujiwara S."/>
            <person name="Wang Z.W."/>
            <person name="Zhang Y.Q."/>
            <person name="Mitsuda N."/>
            <person name="Wang M."/>
            <person name="Liu G.H."/>
            <person name="Pecoraro L."/>
            <person name="Huang H.X."/>
            <person name="Xiao X.J."/>
            <person name="Lin M."/>
            <person name="Wu X.Y."/>
            <person name="Wu W.L."/>
            <person name="Chen Y.Y."/>
            <person name="Chang S.B."/>
            <person name="Sakamoto S."/>
            <person name="Ohme-Takagi M."/>
            <person name="Yagi M."/>
            <person name="Zeng S.J."/>
            <person name="Shen C.Y."/>
            <person name="Yeh C.M."/>
            <person name="Luo Y.B."/>
            <person name="Tsai W.C."/>
            <person name="Van de Peer Y."/>
            <person name="Liu Z.J."/>
        </authorList>
    </citation>
    <scope>NUCLEOTIDE SEQUENCE [LARGE SCALE GENOMIC DNA]</scope>
    <source>
        <tissue evidence="8">The whole plant</tissue>
    </source>
</reference>
<feature type="coiled-coil region" evidence="6">
    <location>
        <begin position="280"/>
        <end position="307"/>
    </location>
</feature>
<protein>
    <submittedName>
        <fullName evidence="8">Microtubule-associated protein RP/EB family member 1B</fullName>
    </submittedName>
</protein>
<dbReference type="EMBL" id="KZ502895">
    <property type="protein sequence ID" value="PKU71066.1"/>
    <property type="molecule type" value="Genomic_DNA"/>
</dbReference>
<dbReference type="STRING" id="906689.A0A2I0W5X9"/>
<dbReference type="PANTHER" id="PTHR10623">
    <property type="entry name" value="MICROTUBULE-ASSOCIATED PROTEIN RP/EB FAMILY MEMBER"/>
    <property type="match status" value="1"/>
</dbReference>
<evidence type="ECO:0000259" key="7">
    <source>
        <dbReference type="PROSITE" id="PS51230"/>
    </source>
</evidence>
<keyword evidence="4" id="KW-0206">Cytoskeleton</keyword>
<evidence type="ECO:0000256" key="2">
    <source>
        <dbReference type="ARBA" id="ARBA00022490"/>
    </source>
</evidence>
<reference evidence="8 9" key="1">
    <citation type="journal article" date="2016" name="Sci. Rep.">
        <title>The Dendrobium catenatum Lindl. genome sequence provides insights into polysaccharide synthase, floral development and adaptive evolution.</title>
        <authorList>
            <person name="Zhang G.Q."/>
            <person name="Xu Q."/>
            <person name="Bian C."/>
            <person name="Tsai W.C."/>
            <person name="Yeh C.M."/>
            <person name="Liu K.W."/>
            <person name="Yoshida K."/>
            <person name="Zhang L.S."/>
            <person name="Chang S.B."/>
            <person name="Chen F."/>
            <person name="Shi Y."/>
            <person name="Su Y.Y."/>
            <person name="Zhang Y.Q."/>
            <person name="Chen L.J."/>
            <person name="Yin Y."/>
            <person name="Lin M."/>
            <person name="Huang H."/>
            <person name="Deng H."/>
            <person name="Wang Z.W."/>
            <person name="Zhu S.L."/>
            <person name="Zhao X."/>
            <person name="Deng C."/>
            <person name="Niu S.C."/>
            <person name="Huang J."/>
            <person name="Wang M."/>
            <person name="Liu G.H."/>
            <person name="Yang H.J."/>
            <person name="Xiao X.J."/>
            <person name="Hsiao Y.Y."/>
            <person name="Wu W.L."/>
            <person name="Chen Y.Y."/>
            <person name="Mitsuda N."/>
            <person name="Ohme-Takagi M."/>
            <person name="Luo Y.B."/>
            <person name="Van de Peer Y."/>
            <person name="Liu Z.J."/>
        </authorList>
    </citation>
    <scope>NUCLEOTIDE SEQUENCE [LARGE SCALE GENOMIC DNA]</scope>
    <source>
        <tissue evidence="8">The whole plant</tissue>
    </source>
</reference>
<dbReference type="InterPro" id="IPR004953">
    <property type="entry name" value="EB1_C"/>
</dbReference>
<proteinExistence type="predicted"/>
<organism evidence="8 9">
    <name type="scientific">Dendrobium catenatum</name>
    <dbReference type="NCBI Taxonomy" id="906689"/>
    <lineage>
        <taxon>Eukaryota</taxon>
        <taxon>Viridiplantae</taxon>
        <taxon>Streptophyta</taxon>
        <taxon>Embryophyta</taxon>
        <taxon>Tracheophyta</taxon>
        <taxon>Spermatophyta</taxon>
        <taxon>Magnoliopsida</taxon>
        <taxon>Liliopsida</taxon>
        <taxon>Asparagales</taxon>
        <taxon>Orchidaceae</taxon>
        <taxon>Epidendroideae</taxon>
        <taxon>Malaxideae</taxon>
        <taxon>Dendrobiinae</taxon>
        <taxon>Dendrobium</taxon>
    </lineage>
</organism>
<dbReference type="InterPro" id="IPR036872">
    <property type="entry name" value="CH_dom_sf"/>
</dbReference>
<dbReference type="PROSITE" id="PS51230">
    <property type="entry name" value="EB1_C"/>
    <property type="match status" value="1"/>
</dbReference>
<dbReference type="GO" id="GO:0005874">
    <property type="term" value="C:microtubule"/>
    <property type="evidence" value="ECO:0007669"/>
    <property type="project" value="UniProtKB-KW"/>
</dbReference>
<keyword evidence="6" id="KW-0175">Coiled coil</keyword>
<name>A0A2I0W5X9_9ASPA</name>
<dbReference type="SUPFAM" id="SSF140612">
    <property type="entry name" value="EB1 dimerisation domain-like"/>
    <property type="match status" value="1"/>
</dbReference>
<dbReference type="Pfam" id="PF03271">
    <property type="entry name" value="EB1"/>
    <property type="match status" value="1"/>
</dbReference>
<keyword evidence="3 5" id="KW-0493">Microtubule</keyword>
<evidence type="ECO:0000256" key="6">
    <source>
        <dbReference type="SAM" id="Coils"/>
    </source>
</evidence>
<dbReference type="Proteomes" id="UP000233837">
    <property type="component" value="Unassembled WGS sequence"/>
</dbReference>
<evidence type="ECO:0000256" key="5">
    <source>
        <dbReference type="PROSITE-ProRule" id="PRU00576"/>
    </source>
</evidence>
<dbReference type="GO" id="GO:0008017">
    <property type="term" value="F:microtubule binding"/>
    <property type="evidence" value="ECO:0007669"/>
    <property type="project" value="InterPro"/>
</dbReference>
<dbReference type="InterPro" id="IPR027328">
    <property type="entry name" value="MAPRE"/>
</dbReference>
<accession>A0A2I0W5X9</accession>
<evidence type="ECO:0000256" key="4">
    <source>
        <dbReference type="ARBA" id="ARBA00023212"/>
    </source>
</evidence>
<dbReference type="InterPro" id="IPR036133">
    <property type="entry name" value="EB1_C_sf"/>
</dbReference>
<evidence type="ECO:0000256" key="3">
    <source>
        <dbReference type="ARBA" id="ARBA00022701"/>
    </source>
</evidence>
<feature type="domain" description="EB1 C-terminal" evidence="7">
    <location>
        <begin position="272"/>
        <end position="342"/>
    </location>
</feature>
<gene>
    <name evidence="8" type="primary">EB1B</name>
    <name evidence="8" type="ORF">MA16_Dca017055</name>
</gene>
<keyword evidence="2" id="KW-0963">Cytoplasm</keyword>
<evidence type="ECO:0000313" key="9">
    <source>
        <dbReference type="Proteomes" id="UP000233837"/>
    </source>
</evidence>